<dbReference type="CDD" id="cd00984">
    <property type="entry name" value="DnaB_C"/>
    <property type="match status" value="1"/>
</dbReference>
<keyword evidence="5 12" id="KW-0378">Hydrolase</keyword>
<evidence type="ECO:0000256" key="1">
    <source>
        <dbReference type="ARBA" id="ARBA00008428"/>
    </source>
</evidence>
<dbReference type="PANTHER" id="PTHR30153:SF2">
    <property type="entry name" value="REPLICATIVE DNA HELICASE"/>
    <property type="match status" value="1"/>
</dbReference>
<evidence type="ECO:0000256" key="8">
    <source>
        <dbReference type="ARBA" id="ARBA00023125"/>
    </source>
</evidence>
<evidence type="ECO:0000256" key="2">
    <source>
        <dbReference type="ARBA" id="ARBA00022515"/>
    </source>
</evidence>
<reference evidence="14" key="1">
    <citation type="journal article" date="2021" name="PeerJ">
        <title>Extensive microbial diversity within the chicken gut microbiome revealed by metagenomics and culture.</title>
        <authorList>
            <person name="Gilroy R."/>
            <person name="Ravi A."/>
            <person name="Getino M."/>
            <person name="Pursley I."/>
            <person name="Horton D.L."/>
            <person name="Alikhan N.F."/>
            <person name="Baker D."/>
            <person name="Gharbi K."/>
            <person name="Hall N."/>
            <person name="Watson M."/>
            <person name="Adriaenssens E.M."/>
            <person name="Foster-Nyarko E."/>
            <person name="Jarju S."/>
            <person name="Secka A."/>
            <person name="Antonio M."/>
            <person name="Oren A."/>
            <person name="Chaudhuri R.R."/>
            <person name="La Ragione R."/>
            <person name="Hildebrand F."/>
            <person name="Pallen M.J."/>
        </authorList>
    </citation>
    <scope>NUCLEOTIDE SEQUENCE</scope>
    <source>
        <strain evidence="14">14975</strain>
    </source>
</reference>
<dbReference type="AlphaFoldDB" id="A0A9D1VA39"/>
<feature type="domain" description="SF4 helicase" evidence="13">
    <location>
        <begin position="195"/>
        <end position="472"/>
    </location>
</feature>
<evidence type="ECO:0000256" key="12">
    <source>
        <dbReference type="RuleBase" id="RU362085"/>
    </source>
</evidence>
<evidence type="ECO:0000256" key="7">
    <source>
        <dbReference type="ARBA" id="ARBA00022840"/>
    </source>
</evidence>
<evidence type="ECO:0000256" key="4">
    <source>
        <dbReference type="ARBA" id="ARBA00022741"/>
    </source>
</evidence>
<dbReference type="Proteomes" id="UP000823964">
    <property type="component" value="Unassembled WGS sequence"/>
</dbReference>
<evidence type="ECO:0000259" key="13">
    <source>
        <dbReference type="PROSITE" id="PS51199"/>
    </source>
</evidence>
<evidence type="ECO:0000256" key="6">
    <source>
        <dbReference type="ARBA" id="ARBA00022806"/>
    </source>
</evidence>
<reference evidence="14" key="2">
    <citation type="submission" date="2021-04" db="EMBL/GenBank/DDBJ databases">
        <authorList>
            <person name="Gilroy R."/>
        </authorList>
    </citation>
    <scope>NUCLEOTIDE SEQUENCE</scope>
    <source>
        <strain evidence="14">14975</strain>
    </source>
</reference>
<evidence type="ECO:0000313" key="15">
    <source>
        <dbReference type="Proteomes" id="UP000823964"/>
    </source>
</evidence>
<dbReference type="InterPro" id="IPR016136">
    <property type="entry name" value="DNA_helicase_N/primase_C"/>
</dbReference>
<comment type="similarity">
    <text evidence="1 12">Belongs to the helicase family. DnaB subfamily.</text>
</comment>
<dbReference type="InterPro" id="IPR007694">
    <property type="entry name" value="DNA_helicase_DnaB-like_C"/>
</dbReference>
<keyword evidence="4 12" id="KW-0547">Nucleotide-binding</keyword>
<dbReference type="PROSITE" id="PS51199">
    <property type="entry name" value="SF4_HELICASE"/>
    <property type="match status" value="1"/>
</dbReference>
<protein>
    <recommendedName>
        <fullName evidence="11 12">Replicative DNA helicase</fullName>
        <ecNumber evidence="11 12">5.6.2.3</ecNumber>
    </recommendedName>
</protein>
<keyword evidence="7 12" id="KW-0067">ATP-binding</keyword>
<sequence length="478" mass="53896">MSAEKPESIDLRAAEIPRPEGLVMPQAPPVEKSLLSMMTIDPTNIISRCISDGMTGDYFYVPAHRLLWDVFRQRYDKGLSVDVTSVAQQLDDQRTLEAVGGHAGLMEVFSYATTTALYEQHFEILKEKYIRRSIILTANKATDAAYRQEGEIEDLLDQTEQDVLHIRQSATKGAEWSLKEDIRRAVDNLERMMISDGDILGLRTGFERLDRMINGLKGGELFVIAARPSMGKTSYLLNIIEHIVLDEKKPALCFSCEMPSVQLVERLLYARSGVSKQQLQINKGHIPQKDMKCLRDAIKELQVSKLIIDDTAAISISELRAKARRVQRENPELAVIGIDYLQLMRSHTKQAQNSREREIAEISGGLKSLAKELNVPIVVLAQLNRGPENRTGRNKGTPQMSDLRESGAIEQDADMIGLLYRKRYYAETEEEREEMGDDAMLILAKNRNGPTGDVPLSFRAELMRFTTRVVADNEEDEG</sequence>
<keyword evidence="3 12" id="KW-0235">DNA replication</keyword>
<dbReference type="GO" id="GO:1990077">
    <property type="term" value="C:primosome complex"/>
    <property type="evidence" value="ECO:0007669"/>
    <property type="project" value="UniProtKB-UniRule"/>
</dbReference>
<gene>
    <name evidence="14" type="primary">dnaB</name>
    <name evidence="14" type="ORF">H9862_01580</name>
</gene>
<dbReference type="GO" id="GO:0005524">
    <property type="term" value="F:ATP binding"/>
    <property type="evidence" value="ECO:0007669"/>
    <property type="project" value="UniProtKB-UniRule"/>
</dbReference>
<keyword evidence="8 12" id="KW-0238">DNA-binding</keyword>
<dbReference type="NCBIfam" id="TIGR00665">
    <property type="entry name" value="DnaB"/>
    <property type="match status" value="1"/>
</dbReference>
<evidence type="ECO:0000256" key="11">
    <source>
        <dbReference type="NCBIfam" id="TIGR00665"/>
    </source>
</evidence>
<comment type="function">
    <text evidence="12">The main replicative DNA helicase, it participates in initiation and elongation during chromosome replication. Travels ahead of the DNA replisome, separating dsDNA into templates for DNA synthesis. A processive ATP-dependent 5'-3' DNA helicase it has DNA-dependent ATPase activity.</text>
</comment>
<keyword evidence="6 12" id="KW-0347">Helicase</keyword>
<evidence type="ECO:0000313" key="14">
    <source>
        <dbReference type="EMBL" id="HIX19275.1"/>
    </source>
</evidence>
<dbReference type="Gene3D" id="3.40.50.300">
    <property type="entry name" value="P-loop containing nucleotide triphosphate hydrolases"/>
    <property type="match status" value="1"/>
</dbReference>
<dbReference type="InterPro" id="IPR027417">
    <property type="entry name" value="P-loop_NTPase"/>
</dbReference>
<dbReference type="GO" id="GO:0003677">
    <property type="term" value="F:DNA binding"/>
    <property type="evidence" value="ECO:0007669"/>
    <property type="project" value="UniProtKB-UniRule"/>
</dbReference>
<accession>A0A9D1VA39</accession>
<organism evidence="14 15">
    <name type="scientific">Candidatus Akkermansia intestinigallinarum</name>
    <dbReference type="NCBI Taxonomy" id="2838431"/>
    <lineage>
        <taxon>Bacteria</taxon>
        <taxon>Pseudomonadati</taxon>
        <taxon>Verrucomicrobiota</taxon>
        <taxon>Verrucomicrobiia</taxon>
        <taxon>Verrucomicrobiales</taxon>
        <taxon>Akkermansiaceae</taxon>
        <taxon>Akkermansia</taxon>
    </lineage>
</organism>
<keyword evidence="9" id="KW-0413">Isomerase</keyword>
<evidence type="ECO:0000256" key="3">
    <source>
        <dbReference type="ARBA" id="ARBA00022705"/>
    </source>
</evidence>
<dbReference type="InterPro" id="IPR036185">
    <property type="entry name" value="DNA_heli_DnaB-like_N_sf"/>
</dbReference>
<evidence type="ECO:0000256" key="10">
    <source>
        <dbReference type="ARBA" id="ARBA00048954"/>
    </source>
</evidence>
<keyword evidence="2 12" id="KW-0639">Primosome</keyword>
<dbReference type="PANTHER" id="PTHR30153">
    <property type="entry name" value="REPLICATIVE DNA HELICASE DNAB"/>
    <property type="match status" value="1"/>
</dbReference>
<dbReference type="SUPFAM" id="SSF48024">
    <property type="entry name" value="N-terminal domain of DnaB helicase"/>
    <property type="match status" value="1"/>
</dbReference>
<dbReference type="InterPro" id="IPR007693">
    <property type="entry name" value="DNA_helicase_DnaB-like_N"/>
</dbReference>
<dbReference type="Gene3D" id="1.10.860.10">
    <property type="entry name" value="DNAb Helicase, Chain A"/>
    <property type="match status" value="1"/>
</dbReference>
<evidence type="ECO:0000256" key="9">
    <source>
        <dbReference type="ARBA" id="ARBA00023235"/>
    </source>
</evidence>
<evidence type="ECO:0000256" key="5">
    <source>
        <dbReference type="ARBA" id="ARBA00022801"/>
    </source>
</evidence>
<dbReference type="GO" id="GO:0043139">
    <property type="term" value="F:5'-3' DNA helicase activity"/>
    <property type="evidence" value="ECO:0007669"/>
    <property type="project" value="UniProtKB-EC"/>
</dbReference>
<dbReference type="InterPro" id="IPR007692">
    <property type="entry name" value="DNA_helicase_DnaB"/>
</dbReference>
<dbReference type="Pfam" id="PF00772">
    <property type="entry name" value="DnaB"/>
    <property type="match status" value="1"/>
</dbReference>
<comment type="catalytic activity">
    <reaction evidence="10 12">
        <text>ATP + H2O = ADP + phosphate + H(+)</text>
        <dbReference type="Rhea" id="RHEA:13065"/>
        <dbReference type="ChEBI" id="CHEBI:15377"/>
        <dbReference type="ChEBI" id="CHEBI:15378"/>
        <dbReference type="ChEBI" id="CHEBI:30616"/>
        <dbReference type="ChEBI" id="CHEBI:43474"/>
        <dbReference type="ChEBI" id="CHEBI:456216"/>
        <dbReference type="EC" id="5.6.2.3"/>
    </reaction>
</comment>
<dbReference type="GO" id="GO:0016787">
    <property type="term" value="F:hydrolase activity"/>
    <property type="evidence" value="ECO:0007669"/>
    <property type="project" value="UniProtKB-KW"/>
</dbReference>
<dbReference type="GO" id="GO:0006269">
    <property type="term" value="P:DNA replication, synthesis of primer"/>
    <property type="evidence" value="ECO:0007669"/>
    <property type="project" value="UniProtKB-UniRule"/>
</dbReference>
<dbReference type="Pfam" id="PF03796">
    <property type="entry name" value="DnaB_C"/>
    <property type="match status" value="1"/>
</dbReference>
<name>A0A9D1VA39_9BACT</name>
<comment type="caution">
    <text evidence="14">The sequence shown here is derived from an EMBL/GenBank/DDBJ whole genome shotgun (WGS) entry which is preliminary data.</text>
</comment>
<dbReference type="EC" id="5.6.2.3" evidence="11 12"/>
<dbReference type="EMBL" id="DXFQ01000024">
    <property type="protein sequence ID" value="HIX19275.1"/>
    <property type="molecule type" value="Genomic_DNA"/>
</dbReference>
<dbReference type="SUPFAM" id="SSF52540">
    <property type="entry name" value="P-loop containing nucleoside triphosphate hydrolases"/>
    <property type="match status" value="1"/>
</dbReference>
<proteinExistence type="inferred from homology"/>
<dbReference type="GO" id="GO:0005829">
    <property type="term" value="C:cytosol"/>
    <property type="evidence" value="ECO:0007669"/>
    <property type="project" value="TreeGrafter"/>
</dbReference>